<evidence type="ECO:0000313" key="4">
    <source>
        <dbReference type="EMBL" id="CAE8610521.1"/>
    </source>
</evidence>
<reference evidence="4" key="1">
    <citation type="submission" date="2021-02" db="EMBL/GenBank/DDBJ databases">
        <authorList>
            <person name="Dougan E. K."/>
            <person name="Rhodes N."/>
            <person name="Thang M."/>
            <person name="Chan C."/>
        </authorList>
    </citation>
    <scope>NUCLEOTIDE SEQUENCE</scope>
</reference>
<evidence type="ECO:0000256" key="1">
    <source>
        <dbReference type="SAM" id="Coils"/>
    </source>
</evidence>
<keyword evidence="3" id="KW-0812">Transmembrane</keyword>
<feature type="transmembrane region" description="Helical" evidence="3">
    <location>
        <begin position="581"/>
        <end position="604"/>
    </location>
</feature>
<proteinExistence type="predicted"/>
<feature type="transmembrane region" description="Helical" evidence="3">
    <location>
        <begin position="436"/>
        <end position="460"/>
    </location>
</feature>
<gene>
    <name evidence="4" type="ORF">PGLA1383_LOCUS28338</name>
</gene>
<feature type="transmembrane region" description="Helical" evidence="3">
    <location>
        <begin position="467"/>
        <end position="489"/>
    </location>
</feature>
<keyword evidence="3" id="KW-1133">Transmembrane helix</keyword>
<name>A0A813FJ10_POLGL</name>
<feature type="coiled-coil region" evidence="1">
    <location>
        <begin position="850"/>
        <end position="877"/>
    </location>
</feature>
<dbReference type="InterPro" id="IPR012675">
    <property type="entry name" value="Beta-grasp_dom_sf"/>
</dbReference>
<protein>
    <submittedName>
        <fullName evidence="4">Uncharacterized protein</fullName>
    </submittedName>
</protein>
<dbReference type="Gene3D" id="3.10.20.30">
    <property type="match status" value="1"/>
</dbReference>
<evidence type="ECO:0000256" key="3">
    <source>
        <dbReference type="SAM" id="Phobius"/>
    </source>
</evidence>
<dbReference type="GO" id="GO:0051536">
    <property type="term" value="F:iron-sulfur cluster binding"/>
    <property type="evidence" value="ECO:0007669"/>
    <property type="project" value="InterPro"/>
</dbReference>
<keyword evidence="1" id="KW-0175">Coiled coil</keyword>
<dbReference type="Proteomes" id="UP000654075">
    <property type="component" value="Unassembled WGS sequence"/>
</dbReference>
<accession>A0A813FJ10</accession>
<evidence type="ECO:0000313" key="5">
    <source>
        <dbReference type="Proteomes" id="UP000654075"/>
    </source>
</evidence>
<dbReference type="Gene3D" id="1.20.920.20">
    <property type="match status" value="1"/>
</dbReference>
<comment type="caution">
    <text evidence="4">The sequence shown here is derived from an EMBL/GenBank/DDBJ whole genome shotgun (WGS) entry which is preliminary data.</text>
</comment>
<dbReference type="EMBL" id="CAJNNV010024717">
    <property type="protein sequence ID" value="CAE8610521.1"/>
    <property type="molecule type" value="Genomic_DNA"/>
</dbReference>
<dbReference type="AlphaFoldDB" id="A0A813FJ10"/>
<keyword evidence="3" id="KW-0472">Membrane</keyword>
<feature type="compositionally biased region" description="Basic and acidic residues" evidence="2">
    <location>
        <begin position="82"/>
        <end position="92"/>
    </location>
</feature>
<dbReference type="InterPro" id="IPR036010">
    <property type="entry name" value="2Fe-2S_ferredoxin-like_sf"/>
</dbReference>
<sequence length="880" mass="94257">MEVAHQSLAFAVGGPLVAGRAHRAKPASPNLRVGHPSGCEWLLPQHDLRSAPVMAAATAAILVMATGQRRPSGRQTGLLSRRAGDRKPRDREGKLVRGGVWFDVTLSLPLGLQLEDSPQGGSRVTAIGDSGSAADHNKLHTFGNEDDFRRYFFIQEGDKLLMVNSTPVKSTEHAVECITGAADKQALKLKFERLALGNVKVIFPEDGTEITAPGSAQVAAAAAAAGHEVEYKCTDGTCGRCWRKDHDANEVYRLCIDDFTVGKIPSKTIFKEDSPFWDEKQYQERAKNNPYFDNREPLVLKSCPEDYELWRKENPLGALASDVIASRFGGALEGLTDLSEVPDSKPTKWGGGKSWLKHALGIWQISKVTGLIGSFVEFPAGEKEKKIPVTIGMLNWLADNFLACWPCLLALPAGLACWPCLLALPASLACWPCLLALPAGLACWPCLLALPAGLACWPCLLPLPAGLACWLCLLALPAGLACWPCLLALPAGLACWPCLLALPAGLACWPCPAGFALALLLALPAGIACWPCLLALPAGLACWPCLLALPAGLACWLPAGLACWPCLLTCLLALPAGLACWPCLLALPAGLACWPCLLALLGFAGRLTTRVASEVEKKVSAEDVLRKVQEKQRIVESQIAAVDAHYGSELELKRTVAEKTLRQLLKVERCHFENLGAYQHLPQPLVRTLGAVQAVLCHLETLPEEEGCGPGDALSIPAVSVCPPAAESAVAVATANFQNMSMSQVTASQLGSQKLSANRSETLGWAAAMTSPDILDRLARWPSNQPLPGWLAQVLETFLAAPECAIDILWEMSPAASRLASWLDARLDVHRVLMRMEQKRQSKGGLSSMLAESAGSMAAAKSELARAEAQLNTLYAQHVD</sequence>
<dbReference type="SUPFAM" id="SSF54292">
    <property type="entry name" value="2Fe-2S ferredoxin-like"/>
    <property type="match status" value="1"/>
</dbReference>
<feature type="transmembrane region" description="Helical" evidence="3">
    <location>
        <begin position="556"/>
        <end position="574"/>
    </location>
</feature>
<keyword evidence="5" id="KW-1185">Reference proteome</keyword>
<feature type="non-terminal residue" evidence="4">
    <location>
        <position position="880"/>
    </location>
</feature>
<feature type="region of interest" description="Disordered" evidence="2">
    <location>
        <begin position="67"/>
        <end position="92"/>
    </location>
</feature>
<evidence type="ECO:0000256" key="2">
    <source>
        <dbReference type="SAM" id="MobiDB-lite"/>
    </source>
</evidence>
<organism evidence="4 5">
    <name type="scientific">Polarella glacialis</name>
    <name type="common">Dinoflagellate</name>
    <dbReference type="NCBI Taxonomy" id="89957"/>
    <lineage>
        <taxon>Eukaryota</taxon>
        <taxon>Sar</taxon>
        <taxon>Alveolata</taxon>
        <taxon>Dinophyceae</taxon>
        <taxon>Suessiales</taxon>
        <taxon>Suessiaceae</taxon>
        <taxon>Polarella</taxon>
    </lineage>
</organism>